<organism evidence="2 3">
    <name type="scientific">Winmispira thermophila (strain ATCC 49972 / DSM 6192 / RI 19.B1)</name>
    <name type="common">Spirochaeta thermophila</name>
    <dbReference type="NCBI Taxonomy" id="665571"/>
    <lineage>
        <taxon>Bacteria</taxon>
        <taxon>Pseudomonadati</taxon>
        <taxon>Spirochaetota</taxon>
        <taxon>Spirochaetia</taxon>
        <taxon>Winmispirales</taxon>
        <taxon>Winmispiraceae</taxon>
        <taxon>Winmispira</taxon>
    </lineage>
</organism>
<dbReference type="NCBIfam" id="NF047642">
    <property type="entry name" value="LB_289_fam"/>
    <property type="match status" value="1"/>
</dbReference>
<dbReference type="KEGG" id="sta:STHERM_c22120"/>
<dbReference type="AlphaFoldDB" id="E0RRN5"/>
<dbReference type="Proteomes" id="UP000001296">
    <property type="component" value="Chromosome"/>
</dbReference>
<evidence type="ECO:0000256" key="1">
    <source>
        <dbReference type="SAM" id="MobiDB-lite"/>
    </source>
</evidence>
<dbReference type="RefSeq" id="WP_013314977.1">
    <property type="nucleotide sequence ID" value="NC_014484.1"/>
</dbReference>
<feature type="compositionally biased region" description="Basic and acidic residues" evidence="1">
    <location>
        <begin position="1"/>
        <end position="24"/>
    </location>
</feature>
<reference key="1">
    <citation type="submission" date="2009-08" db="EMBL/GenBank/DDBJ databases">
        <title>The genome sequence of Spirochaeta thermophila DSM6192.</title>
        <authorList>
            <person name="Angelov A."/>
            <person name="Mientus M."/>
            <person name="Wittenberg S."/>
            <person name="Lehmann R."/>
            <person name="Liesegang H."/>
            <person name="Daniel R."/>
            <person name="Liebl W."/>
        </authorList>
    </citation>
    <scope>NUCLEOTIDE SEQUENCE</scope>
    <source>
        <strain>DSM 6192</strain>
    </source>
</reference>
<dbReference type="PaxDb" id="665571-STHERM_c22120"/>
<evidence type="ECO:0000313" key="3">
    <source>
        <dbReference type="Proteomes" id="UP000001296"/>
    </source>
</evidence>
<accession>E0RRN5</accession>
<gene>
    <name evidence="2" type="ordered locus">STHERM_c22120</name>
</gene>
<protein>
    <submittedName>
        <fullName evidence="2">Uncharacterized protein</fullName>
    </submittedName>
</protein>
<reference evidence="2 3" key="2">
    <citation type="journal article" date="2010" name="J. Bacteriol.">
        <title>Genome sequence of the polysaccharide-degrading, thermophilic anaerobe Spirochaeta thermophila DSM 6192.</title>
        <authorList>
            <person name="Angelov A."/>
            <person name="Liebl S."/>
            <person name="Ballschmiter M."/>
            <person name="Bomeke M."/>
            <person name="Lehmann R."/>
            <person name="Liesegang H."/>
            <person name="Daniel R."/>
            <person name="Liebl W."/>
        </authorList>
    </citation>
    <scope>NUCLEOTIDE SEQUENCE [LARGE SCALE GENOMIC DNA]</scope>
    <source>
        <strain evidence="3">ATCC 49972 / DSM 6192 / RI 19.B1</strain>
    </source>
</reference>
<name>E0RRN5_WINT6</name>
<proteinExistence type="predicted"/>
<evidence type="ECO:0000313" key="2">
    <source>
        <dbReference type="EMBL" id="ADN03139.1"/>
    </source>
</evidence>
<sequence length="107" mass="12836">MKMNEIEKMERELRRAQKKQESLARKQQKKKGNVVGEYIKRLASLFFYDEEMIYNIPNNPDIFACIEEMKQELPREEWETVIRKAVKSTGVKEKEIAYTQLKTYLES</sequence>
<dbReference type="EMBL" id="CP001698">
    <property type="protein sequence ID" value="ADN03139.1"/>
    <property type="molecule type" value="Genomic_DNA"/>
</dbReference>
<feature type="region of interest" description="Disordered" evidence="1">
    <location>
        <begin position="1"/>
        <end position="32"/>
    </location>
</feature>
<dbReference type="HOGENOM" id="CLU_150594_0_0_12"/>